<dbReference type="PANTHER" id="PTHR30363:SF44">
    <property type="entry name" value="AGA OPERON TRANSCRIPTIONAL REPRESSOR-RELATED"/>
    <property type="match status" value="1"/>
</dbReference>
<dbReference type="SMART" id="SM01134">
    <property type="entry name" value="DeoRC"/>
    <property type="match status" value="1"/>
</dbReference>
<evidence type="ECO:0000313" key="4">
    <source>
        <dbReference type="Proteomes" id="UP000251923"/>
    </source>
</evidence>
<dbReference type="SMART" id="SM00420">
    <property type="entry name" value="HTH_DEOR"/>
    <property type="match status" value="1"/>
</dbReference>
<sequence length="278" mass="30831">MKNSIEEIQKRHNNIEKLLKSSPNSGIKVSDLAKKFNVSTMTIRRDLNKMEKMGIIKKHHGYAIISSNYDFHDSSPTNSNIERIKISIGEMTAKFIKNGDTVFINTSSTALYALDFLSNREITIVTNNLKIHEKIHKESINPASSAILTGGELRLPKEALTGQIAEEAISKVFANVAIVGCSGFSLINGVTTSNANESKINRLMVEKTNGLVILVADYRKINNDSNFYVCGSENIDILITDEFCDSMAIKEIEESGIQVITVTVDSNISKEEIDQHFT</sequence>
<comment type="caution">
    <text evidence="3">The sequence shown here is derived from an EMBL/GenBank/DDBJ whole genome shotgun (WGS) entry which is preliminary data.</text>
</comment>
<dbReference type="RefSeq" id="WP_070598353.1">
    <property type="nucleotide sequence ID" value="NZ_JASODG010000002.1"/>
</dbReference>
<dbReference type="InterPro" id="IPR050313">
    <property type="entry name" value="Carb_Metab_HTH_regulators"/>
</dbReference>
<keyword evidence="1" id="KW-0805">Transcription regulation</keyword>
<organism evidence="3 4">
    <name type="scientific">Aerococcus urinae</name>
    <dbReference type="NCBI Taxonomy" id="1376"/>
    <lineage>
        <taxon>Bacteria</taxon>
        <taxon>Bacillati</taxon>
        <taxon>Bacillota</taxon>
        <taxon>Bacilli</taxon>
        <taxon>Lactobacillales</taxon>
        <taxon>Aerococcaceae</taxon>
        <taxon>Aerococcus</taxon>
    </lineage>
</organism>
<evidence type="ECO:0000256" key="1">
    <source>
        <dbReference type="ARBA" id="ARBA00023015"/>
    </source>
</evidence>
<dbReference type="InterPro" id="IPR037171">
    <property type="entry name" value="NagB/RpiA_transferase-like"/>
</dbReference>
<dbReference type="InterPro" id="IPR036390">
    <property type="entry name" value="WH_DNA-bd_sf"/>
</dbReference>
<protein>
    <submittedName>
        <fullName evidence="3">DeoR/GlpR transcriptional regulator</fullName>
    </submittedName>
</protein>
<dbReference type="InterPro" id="IPR036388">
    <property type="entry name" value="WH-like_DNA-bd_sf"/>
</dbReference>
<dbReference type="GO" id="GO:0003700">
    <property type="term" value="F:DNA-binding transcription factor activity"/>
    <property type="evidence" value="ECO:0007669"/>
    <property type="project" value="InterPro"/>
</dbReference>
<dbReference type="InterPro" id="IPR014036">
    <property type="entry name" value="DeoR-like_C"/>
</dbReference>
<dbReference type="InterPro" id="IPR001034">
    <property type="entry name" value="DeoR_HTH"/>
</dbReference>
<dbReference type="PANTHER" id="PTHR30363">
    <property type="entry name" value="HTH-TYPE TRANSCRIPTIONAL REGULATOR SRLR-RELATED"/>
    <property type="match status" value="1"/>
</dbReference>
<dbReference type="AlphaFoldDB" id="A0A2I1L6C0"/>
<dbReference type="Pfam" id="PF08220">
    <property type="entry name" value="HTH_DeoR"/>
    <property type="match status" value="1"/>
</dbReference>
<dbReference type="EMBL" id="QMHM01000004">
    <property type="protein sequence ID" value="RAV80568.1"/>
    <property type="molecule type" value="Genomic_DNA"/>
</dbReference>
<dbReference type="PROSITE" id="PS51000">
    <property type="entry name" value="HTH_DEOR_2"/>
    <property type="match status" value="1"/>
</dbReference>
<dbReference type="SUPFAM" id="SSF46785">
    <property type="entry name" value="Winged helix' DNA-binding domain"/>
    <property type="match status" value="1"/>
</dbReference>
<keyword evidence="2" id="KW-0804">Transcription</keyword>
<dbReference type="Proteomes" id="UP000251923">
    <property type="component" value="Unassembled WGS sequence"/>
</dbReference>
<proteinExistence type="predicted"/>
<name>A0A2I1L6C0_9LACT</name>
<dbReference type="Pfam" id="PF00455">
    <property type="entry name" value="DeoRC"/>
    <property type="match status" value="1"/>
</dbReference>
<dbReference type="PRINTS" id="PR00037">
    <property type="entry name" value="HTHLACR"/>
</dbReference>
<dbReference type="SUPFAM" id="SSF100950">
    <property type="entry name" value="NagB/RpiA/CoA transferase-like"/>
    <property type="match status" value="1"/>
</dbReference>
<dbReference type="Gene3D" id="3.40.50.1360">
    <property type="match status" value="1"/>
</dbReference>
<evidence type="ECO:0000256" key="2">
    <source>
        <dbReference type="ARBA" id="ARBA00023163"/>
    </source>
</evidence>
<accession>A0A2I1L6C0</accession>
<gene>
    <name evidence="3" type="ORF">DBT54_02720</name>
</gene>
<dbReference type="Gene3D" id="1.10.10.10">
    <property type="entry name" value="Winged helix-like DNA-binding domain superfamily/Winged helix DNA-binding domain"/>
    <property type="match status" value="1"/>
</dbReference>
<reference evidence="3 4" key="1">
    <citation type="submission" date="2018-04" db="EMBL/GenBank/DDBJ databases">
        <title>Aerococcus urinae genomes.</title>
        <authorList>
            <person name="Hilt E."/>
            <person name="Gilbert N.M."/>
            <person name="Thomas-White K."/>
            <person name="Putonti C."/>
            <person name="Lewis A.L."/>
            <person name="Visck K.L."/>
            <person name="Wolfe A.J."/>
        </authorList>
    </citation>
    <scope>NUCLEOTIDE SEQUENCE [LARGE SCALE GENOMIC DNA]</scope>
    <source>
        <strain evidence="3 4">UMB7480</strain>
    </source>
</reference>
<evidence type="ECO:0000313" key="3">
    <source>
        <dbReference type="EMBL" id="RAV80568.1"/>
    </source>
</evidence>